<dbReference type="InterPro" id="IPR006594">
    <property type="entry name" value="LisH"/>
</dbReference>
<sequence>MGGMNDAKDTARKMKNIVVDKTEDAVGITKSPKELAKRIIEHLTHREYKEAATMLSSEARKHLVKKGLENDKLAQEKLVDFERAVNALAIDLKNHDYKQIMSQFERLEKVLPEKSIESYPVLGSMKNILKSIIDTFKKHIEEGTEPEFKDMLSTLEKSFDNFMNN</sequence>
<proteinExistence type="predicted"/>
<evidence type="ECO:0000313" key="2">
    <source>
        <dbReference type="Proteomes" id="UP001291687"/>
    </source>
</evidence>
<comment type="caution">
    <text evidence="1">The sequence shown here is derived from an EMBL/GenBank/DDBJ whole genome shotgun (WGS) entry which is preliminary data.</text>
</comment>
<reference evidence="1 2" key="1">
    <citation type="submission" date="2023-03" db="EMBL/GenBank/DDBJ databases">
        <title>Host association and intracellularity evolved multiple times independently in the Rickettsiales.</title>
        <authorList>
            <person name="Castelli M."/>
            <person name="Nardi T."/>
            <person name="Gammuto L."/>
            <person name="Bellinzona G."/>
            <person name="Sabaneyeva E."/>
            <person name="Potekhin A."/>
            <person name="Serra V."/>
            <person name="Petroni G."/>
            <person name="Sassera D."/>
        </authorList>
    </citation>
    <scope>NUCLEOTIDE SEQUENCE [LARGE SCALE GENOMIC DNA]</scope>
    <source>
        <strain evidence="1 2">Sr 2-6</strain>
    </source>
</reference>
<name>A0ABU5NAS5_9RICK</name>
<gene>
    <name evidence="1" type="ORF">Megvenef_00248</name>
</gene>
<accession>A0ABU5NAS5</accession>
<dbReference type="EMBL" id="JARJFB010000009">
    <property type="protein sequence ID" value="MEA0970290.1"/>
    <property type="molecule type" value="Genomic_DNA"/>
</dbReference>
<dbReference type="Proteomes" id="UP001291687">
    <property type="component" value="Unassembled WGS sequence"/>
</dbReference>
<dbReference type="PROSITE" id="PS50896">
    <property type="entry name" value="LISH"/>
    <property type="match status" value="1"/>
</dbReference>
<evidence type="ECO:0000313" key="1">
    <source>
        <dbReference type="EMBL" id="MEA0970290.1"/>
    </source>
</evidence>
<keyword evidence="2" id="KW-1185">Reference proteome</keyword>
<organism evidence="1 2">
    <name type="scientific">Candidatus Megaera venefica</name>
    <dbReference type="NCBI Taxonomy" id="2055910"/>
    <lineage>
        <taxon>Bacteria</taxon>
        <taxon>Pseudomonadati</taxon>
        <taxon>Pseudomonadota</taxon>
        <taxon>Alphaproteobacteria</taxon>
        <taxon>Rickettsiales</taxon>
        <taxon>Rickettsiaceae</taxon>
        <taxon>Candidatus Megaera</taxon>
    </lineage>
</organism>
<protein>
    <submittedName>
        <fullName evidence="1">Uncharacterized protein</fullName>
    </submittedName>
</protein>